<keyword evidence="1" id="KW-0732">Signal</keyword>
<dbReference type="EMBL" id="BJYT01000044">
    <property type="protein sequence ID" value="GEO12198.1"/>
    <property type="molecule type" value="Genomic_DNA"/>
</dbReference>
<evidence type="ECO:0000313" key="4">
    <source>
        <dbReference type="EMBL" id="GEO12198.1"/>
    </source>
</evidence>
<dbReference type="Gene3D" id="2.60.40.3140">
    <property type="match status" value="1"/>
</dbReference>
<feature type="domain" description="Transglutaminase-like" evidence="2">
    <location>
        <begin position="317"/>
        <end position="403"/>
    </location>
</feature>
<comment type="caution">
    <text evidence="4">The sequence shown here is derived from an EMBL/GenBank/DDBJ whole genome shotgun (WGS) entry which is preliminary data.</text>
</comment>
<dbReference type="Pfam" id="PF12969">
    <property type="entry name" value="DUF3857"/>
    <property type="match status" value="1"/>
</dbReference>
<evidence type="ECO:0000313" key="5">
    <source>
        <dbReference type="Proteomes" id="UP000321513"/>
    </source>
</evidence>
<gene>
    <name evidence="4" type="ORF">SAE01_46940</name>
</gene>
<dbReference type="InterPro" id="IPR002931">
    <property type="entry name" value="Transglutaminase-like"/>
</dbReference>
<dbReference type="SUPFAM" id="SSF54001">
    <property type="entry name" value="Cysteine proteinases"/>
    <property type="match status" value="1"/>
</dbReference>
<proteinExistence type="predicted"/>
<dbReference type="OrthoDB" id="98874at2"/>
<organism evidence="4 5">
    <name type="scientific">Segetibacter aerophilus</name>
    <dbReference type="NCBI Taxonomy" id="670293"/>
    <lineage>
        <taxon>Bacteria</taxon>
        <taxon>Pseudomonadati</taxon>
        <taxon>Bacteroidota</taxon>
        <taxon>Chitinophagia</taxon>
        <taxon>Chitinophagales</taxon>
        <taxon>Chitinophagaceae</taxon>
        <taxon>Segetibacter</taxon>
    </lineage>
</organism>
<protein>
    <recommendedName>
        <fullName evidence="6">DUF3857 domain-containing protein</fullName>
    </recommendedName>
</protein>
<evidence type="ECO:0000256" key="1">
    <source>
        <dbReference type="SAM" id="SignalP"/>
    </source>
</evidence>
<feature type="domain" description="DUF3857" evidence="3">
    <location>
        <begin position="73"/>
        <end position="210"/>
    </location>
</feature>
<dbReference type="Pfam" id="PF01841">
    <property type="entry name" value="Transglut_core"/>
    <property type="match status" value="1"/>
</dbReference>
<name>A0A512BJR4_9BACT</name>
<keyword evidence="5" id="KW-1185">Reference proteome</keyword>
<evidence type="ECO:0000259" key="3">
    <source>
        <dbReference type="Pfam" id="PF12969"/>
    </source>
</evidence>
<feature type="signal peptide" evidence="1">
    <location>
        <begin position="1"/>
        <end position="22"/>
    </location>
</feature>
<dbReference type="Gene3D" id="2.60.120.1130">
    <property type="match status" value="1"/>
</dbReference>
<dbReference type="RefSeq" id="WP_147206321.1">
    <property type="nucleotide sequence ID" value="NZ_BJYT01000044.1"/>
</dbReference>
<dbReference type="Gene3D" id="3.10.620.30">
    <property type="match status" value="1"/>
</dbReference>
<dbReference type="InterPro" id="IPR024618">
    <property type="entry name" value="DUF3857"/>
</dbReference>
<sequence>MRKFVRGLLLPSLLVLASPVFSQKPSVKFGDIQPSDFAPTAYAVDSSASGVVLYDVGSSKYEGNTSGGFSIAFKRHTRIRLLNRNSFDLATISIPLYASGAAEERIESLEANTYNLENGKVETFKLDKGSIFKDRLNKNYTVRKFTLPNIKEGSIIEIKYSFVSPYPGDLRSWYFQGEYPVVWSEYKVSIPTIYDFVTLTQGYTPYKVNEGSMGIENYNILDGDIAGRSELYSFRSDIVNHTWAMENVPALKKESFTTTLDNHISKISFQLSRVKYPNSPAKNIMNSWNVVSEELLKDEDFGANLAQNGSYWSDEVKKITAGATTPLESAKKIFEYVRDNMSCTNYSAKYLSNPLKKVYQTKNGNVADINLLLTTLLKNKGLDARPALLSTRDHGKAMELYPILEKLNYVISRVVIDDKSYLLDASQNKLGFGHLDLDCYNGFARIIDKDFPELINLSADSIRENKLTSVFIINDGKGGLKGSFVSHLGDYESTGLREKFVKTTQEDYFKEIKKGFSFDVDLSNQKVDSLKMYEDPVTVSYDMQFKPEDEMIYLNPVFGEAWKENPFKSAERLYPVEMPYGLNETFLLNMEIPKGYTIEELPKSSRVKFNEDEGMFEYMVVKDANSIQLRSSVKLNKATFSPDDYQNLRDFFGYIVKKHSEQIVLKKIKA</sequence>
<dbReference type="Proteomes" id="UP000321513">
    <property type="component" value="Unassembled WGS sequence"/>
</dbReference>
<feature type="chain" id="PRO_5022154356" description="DUF3857 domain-containing protein" evidence="1">
    <location>
        <begin position="23"/>
        <end position="670"/>
    </location>
</feature>
<evidence type="ECO:0008006" key="6">
    <source>
        <dbReference type="Google" id="ProtNLM"/>
    </source>
</evidence>
<evidence type="ECO:0000259" key="2">
    <source>
        <dbReference type="Pfam" id="PF01841"/>
    </source>
</evidence>
<dbReference type="InterPro" id="IPR038765">
    <property type="entry name" value="Papain-like_cys_pep_sf"/>
</dbReference>
<dbReference type="AlphaFoldDB" id="A0A512BJR4"/>
<accession>A0A512BJR4</accession>
<reference evidence="4 5" key="1">
    <citation type="submission" date="2019-07" db="EMBL/GenBank/DDBJ databases">
        <title>Whole genome shotgun sequence of Segetibacter aerophilus NBRC 106135.</title>
        <authorList>
            <person name="Hosoyama A."/>
            <person name="Uohara A."/>
            <person name="Ohji S."/>
            <person name="Ichikawa N."/>
        </authorList>
    </citation>
    <scope>NUCLEOTIDE SEQUENCE [LARGE SCALE GENOMIC DNA]</scope>
    <source>
        <strain evidence="4 5">NBRC 106135</strain>
    </source>
</reference>